<dbReference type="eggNOG" id="arCOG06658">
    <property type="taxonomic scope" value="Archaea"/>
</dbReference>
<evidence type="ECO:0000313" key="2">
    <source>
        <dbReference type="EMBL" id="ABX01968.1"/>
    </source>
</evidence>
<dbReference type="KEGG" id="mmx:MmarC6_1155"/>
<dbReference type="AlphaFoldDB" id="A9A9E5"/>
<feature type="domain" description="PhoU" evidence="1">
    <location>
        <begin position="26"/>
        <end position="110"/>
    </location>
</feature>
<sequence length="377" mass="43265">MNKGMSMMRKSFLRDMEKIDSSIVGIGEITANGINNAIYAHVTSDKEKAKTVIESLLSAEDVSDDIQKKCITIIALQQPVFASDLKIVMSIIKILTKFKEIRNIAGDIAHKTLQNDMKYTPEEIEYYNALGEYLTSAIKDLVSMYFLKNQSGSEAFGTCIEEFEKLCEDTKETLKGYSVDEFYLAYNGKKPVYSYLKSGLMRYSGKSAFEVFNEKVYGNRDDFEVSIYLIDENDMKFFSNNYSEISLENVKKEVVKKELDRESLLKQLNIKAPTNEEIDSLVESCLEPEDIEFTKSIIIQEITNFLDDCKDNFQYTFDLELYPEEDQLKCICNLNITKKKIFGLLAKNFDTFYIKNNLNEIISKNITANILINITTE</sequence>
<dbReference type="Pfam" id="PF01895">
    <property type="entry name" value="PhoU"/>
    <property type="match status" value="1"/>
</dbReference>
<dbReference type="SUPFAM" id="SSF109755">
    <property type="entry name" value="PhoU-like"/>
    <property type="match status" value="1"/>
</dbReference>
<dbReference type="EMBL" id="CP000867">
    <property type="protein sequence ID" value="ABX01968.1"/>
    <property type="molecule type" value="Genomic_DNA"/>
</dbReference>
<gene>
    <name evidence="2" type="ordered locus">MmarC6_1155</name>
</gene>
<dbReference type="eggNOG" id="arCOG00232">
    <property type="taxonomic scope" value="Archaea"/>
</dbReference>
<dbReference type="InterPro" id="IPR038078">
    <property type="entry name" value="PhoU-like_sf"/>
</dbReference>
<name>A9A9E5_METM6</name>
<dbReference type="GO" id="GO:0030643">
    <property type="term" value="P:intracellular phosphate ion homeostasis"/>
    <property type="evidence" value="ECO:0007669"/>
    <property type="project" value="InterPro"/>
</dbReference>
<dbReference type="PANTHER" id="PTHR42930:SF3">
    <property type="entry name" value="PHOSPHATE-SPECIFIC TRANSPORT SYSTEM ACCESSORY PROTEIN PHOU"/>
    <property type="match status" value="1"/>
</dbReference>
<dbReference type="PANTHER" id="PTHR42930">
    <property type="entry name" value="PHOSPHATE-SPECIFIC TRANSPORT SYSTEM ACCESSORY PROTEIN PHOU"/>
    <property type="match status" value="1"/>
</dbReference>
<protein>
    <submittedName>
        <fullName evidence="2">Phosphate uptake regulator, PhoU</fullName>
    </submittedName>
</protein>
<dbReference type="Gene3D" id="1.20.58.220">
    <property type="entry name" value="Phosphate transport system protein phou homolog 2, domain 2"/>
    <property type="match status" value="1"/>
</dbReference>
<dbReference type="PhylomeDB" id="A9A9E5"/>
<accession>A9A9E5</accession>
<reference evidence="2" key="1">
    <citation type="submission" date="2007-10" db="EMBL/GenBank/DDBJ databases">
        <title>Complete sequence of Methanococcus maripaludis C6.</title>
        <authorList>
            <consortium name="US DOE Joint Genome Institute"/>
            <person name="Copeland A."/>
            <person name="Lucas S."/>
            <person name="Lapidus A."/>
            <person name="Barry K."/>
            <person name="Glavina del Rio T."/>
            <person name="Dalin E."/>
            <person name="Tice H."/>
            <person name="Pitluck S."/>
            <person name="Clum A."/>
            <person name="Schmutz J."/>
            <person name="Larimer F."/>
            <person name="Land M."/>
            <person name="Hauser L."/>
            <person name="Kyrpides N."/>
            <person name="Mikhailova N."/>
            <person name="Sieprawska-Lupa M."/>
            <person name="Whitman W.B."/>
            <person name="Richardson P."/>
        </authorList>
    </citation>
    <scope>NUCLEOTIDE SEQUENCE [LARGE SCALE GENOMIC DNA]</scope>
    <source>
        <strain evidence="2">C6</strain>
    </source>
</reference>
<dbReference type="GO" id="GO:0045936">
    <property type="term" value="P:negative regulation of phosphate metabolic process"/>
    <property type="evidence" value="ECO:0007669"/>
    <property type="project" value="InterPro"/>
</dbReference>
<dbReference type="HOGENOM" id="CLU_745171_0_0_2"/>
<organism evidence="2">
    <name type="scientific">Methanococcus maripaludis (strain C6 / ATCC BAA-1332)</name>
    <dbReference type="NCBI Taxonomy" id="444158"/>
    <lineage>
        <taxon>Archaea</taxon>
        <taxon>Methanobacteriati</taxon>
        <taxon>Methanobacteriota</taxon>
        <taxon>Methanomada group</taxon>
        <taxon>Methanococci</taxon>
        <taxon>Methanococcales</taxon>
        <taxon>Methanococcaceae</taxon>
        <taxon>Methanococcus</taxon>
    </lineage>
</organism>
<dbReference type="Pfam" id="PF09987">
    <property type="entry name" value="DUF2226"/>
    <property type="match status" value="1"/>
</dbReference>
<dbReference type="STRING" id="444158.MmarC6_1155"/>
<proteinExistence type="predicted"/>
<dbReference type="InterPro" id="IPR019249">
    <property type="entry name" value="DUF2226"/>
</dbReference>
<evidence type="ECO:0000259" key="1">
    <source>
        <dbReference type="Pfam" id="PF01895"/>
    </source>
</evidence>
<dbReference type="InterPro" id="IPR028366">
    <property type="entry name" value="PhoU"/>
</dbReference>
<dbReference type="InterPro" id="IPR026022">
    <property type="entry name" value="PhoU_dom"/>
</dbReference>